<dbReference type="Proteomes" id="UP001154078">
    <property type="component" value="Chromosome 5"/>
</dbReference>
<name>A0A9P0FJD6_BRAAE</name>
<accession>A0A9P0FJD6</accession>
<organism evidence="1 2">
    <name type="scientific">Brassicogethes aeneus</name>
    <name type="common">Rape pollen beetle</name>
    <name type="synonym">Meligethes aeneus</name>
    <dbReference type="NCBI Taxonomy" id="1431903"/>
    <lineage>
        <taxon>Eukaryota</taxon>
        <taxon>Metazoa</taxon>
        <taxon>Ecdysozoa</taxon>
        <taxon>Arthropoda</taxon>
        <taxon>Hexapoda</taxon>
        <taxon>Insecta</taxon>
        <taxon>Pterygota</taxon>
        <taxon>Neoptera</taxon>
        <taxon>Endopterygota</taxon>
        <taxon>Coleoptera</taxon>
        <taxon>Polyphaga</taxon>
        <taxon>Cucujiformia</taxon>
        <taxon>Nitidulidae</taxon>
        <taxon>Meligethinae</taxon>
        <taxon>Brassicogethes</taxon>
    </lineage>
</organism>
<evidence type="ECO:0000313" key="2">
    <source>
        <dbReference type="Proteomes" id="UP001154078"/>
    </source>
</evidence>
<proteinExistence type="predicted"/>
<protein>
    <submittedName>
        <fullName evidence="1">Uncharacterized protein</fullName>
    </submittedName>
</protein>
<dbReference type="AlphaFoldDB" id="A0A9P0FJD6"/>
<sequence>MPKTKDWRCHVFGEPQKLSEKMLPTYNDITKYYLLVRNDFPELNGGKDPAIKDVCKIISSDIEKIWNKSLIPIPSTSCGEVDFILQQVQGREKLRNDVKKLFCDESKNLFDIATCKSDSKNLCKCAVKFPVTENHFLKDQREDRRSKSLLRKIDEKRK</sequence>
<keyword evidence="2" id="KW-1185">Reference proteome</keyword>
<evidence type="ECO:0000313" key="1">
    <source>
        <dbReference type="EMBL" id="CAH0557453.1"/>
    </source>
</evidence>
<gene>
    <name evidence="1" type="ORF">MELIAE_LOCUS8166</name>
</gene>
<dbReference type="OrthoDB" id="7466268at2759"/>
<dbReference type="EMBL" id="OV121136">
    <property type="protein sequence ID" value="CAH0557453.1"/>
    <property type="molecule type" value="Genomic_DNA"/>
</dbReference>
<reference evidence="1" key="1">
    <citation type="submission" date="2021-12" db="EMBL/GenBank/DDBJ databases">
        <authorList>
            <person name="King R."/>
        </authorList>
    </citation>
    <scope>NUCLEOTIDE SEQUENCE</scope>
</reference>